<dbReference type="Gene3D" id="1.25.10.10">
    <property type="entry name" value="Leucine-rich Repeat Variant"/>
    <property type="match status" value="2"/>
</dbReference>
<feature type="compositionally biased region" description="Basic residues" evidence="1">
    <location>
        <begin position="2594"/>
        <end position="2607"/>
    </location>
</feature>
<dbReference type="InterPro" id="IPR011989">
    <property type="entry name" value="ARM-like"/>
</dbReference>
<keyword evidence="6" id="KW-1185">Reference proteome</keyword>
<dbReference type="InterPro" id="IPR052575">
    <property type="entry name" value="SSU_processome_comp_20"/>
</dbReference>
<feature type="region of interest" description="Disordered" evidence="1">
    <location>
        <begin position="2571"/>
        <end position="2621"/>
    </location>
</feature>
<proteinExistence type="predicted"/>
<name>A0A1J9QT00_9EURO</name>
<evidence type="ECO:0000256" key="1">
    <source>
        <dbReference type="SAM" id="MobiDB-lite"/>
    </source>
</evidence>
<dbReference type="EMBL" id="LGRN01000020">
    <property type="protein sequence ID" value="OJD19004.1"/>
    <property type="molecule type" value="Genomic_DNA"/>
</dbReference>
<evidence type="ECO:0000313" key="5">
    <source>
        <dbReference type="EMBL" id="OJD19004.1"/>
    </source>
</evidence>
<dbReference type="PANTHER" id="PTHR17695">
    <property type="entry name" value="SMALL SUBUNIT PROCESSOME COMPONENT 20 HOMOLOG"/>
    <property type="match status" value="1"/>
</dbReference>
<feature type="domain" description="U3 small nucleolar RNA-associated protein 20" evidence="3">
    <location>
        <begin position="1695"/>
        <end position="1913"/>
    </location>
</feature>
<dbReference type="GO" id="GO:0030686">
    <property type="term" value="C:90S preribosome"/>
    <property type="evidence" value="ECO:0007669"/>
    <property type="project" value="TreeGrafter"/>
</dbReference>
<reference evidence="5 6" key="1">
    <citation type="submission" date="2015-07" db="EMBL/GenBank/DDBJ databases">
        <title>Emmonsia species relationships and genome sequence.</title>
        <authorList>
            <consortium name="The Broad Institute Genomics Platform"/>
            <person name="Cuomo C.A."/>
            <person name="Munoz J.F."/>
            <person name="Imamovic A."/>
            <person name="Priest M.E."/>
            <person name="Young S."/>
            <person name="Clay O.K."/>
            <person name="McEwen J.G."/>
        </authorList>
    </citation>
    <scope>NUCLEOTIDE SEQUENCE [LARGE SCALE GENOMIC DNA]</scope>
    <source>
        <strain evidence="5 6">UAMH 9510</strain>
    </source>
</reference>
<organism evidence="5 6">
    <name type="scientific">Emergomyces pasteurianus Ep9510</name>
    <dbReference type="NCBI Taxonomy" id="1447872"/>
    <lineage>
        <taxon>Eukaryota</taxon>
        <taxon>Fungi</taxon>
        <taxon>Dikarya</taxon>
        <taxon>Ascomycota</taxon>
        <taxon>Pezizomycotina</taxon>
        <taxon>Eurotiomycetes</taxon>
        <taxon>Eurotiomycetidae</taxon>
        <taxon>Onygenales</taxon>
        <taxon>Ajellomycetaceae</taxon>
        <taxon>Emergomyces</taxon>
    </lineage>
</organism>
<feature type="domain" description="U3 small nucleolar RNA-associated protein 20 C-terminal" evidence="4">
    <location>
        <begin position="2252"/>
        <end position="2610"/>
    </location>
</feature>
<dbReference type="Pfam" id="PF07539">
    <property type="entry name" value="UTP20_N"/>
    <property type="match status" value="1"/>
</dbReference>
<feature type="compositionally biased region" description="Basic and acidic residues" evidence="1">
    <location>
        <begin position="2582"/>
        <end position="2593"/>
    </location>
</feature>
<comment type="caution">
    <text evidence="5">The sequence shown here is derived from an EMBL/GenBank/DDBJ whole genome shotgun (WGS) entry which is preliminary data.</text>
</comment>
<gene>
    <name evidence="5" type="ORF">AJ78_01033</name>
</gene>
<dbReference type="PANTHER" id="PTHR17695:SF11">
    <property type="entry name" value="SMALL SUBUNIT PROCESSOME COMPONENT 20 HOMOLOG"/>
    <property type="match status" value="1"/>
</dbReference>
<dbReference type="InterPro" id="IPR057525">
    <property type="entry name" value="UTP20_C"/>
</dbReference>
<dbReference type="STRING" id="1447872.A0A1J9QT00"/>
<dbReference type="InterPro" id="IPR046523">
    <property type="entry name" value="UTP20_dom"/>
</dbReference>
<evidence type="ECO:0000313" key="6">
    <source>
        <dbReference type="Proteomes" id="UP000182235"/>
    </source>
</evidence>
<dbReference type="SUPFAM" id="SSF48371">
    <property type="entry name" value="ARM repeat"/>
    <property type="match status" value="3"/>
</dbReference>
<dbReference type="Pfam" id="PF23099">
    <property type="entry name" value="UTP20_C"/>
    <property type="match status" value="1"/>
</dbReference>
<feature type="domain" description="U3 small nucleolar RNA-associated protein 20 N-terminal" evidence="2">
    <location>
        <begin position="880"/>
        <end position="1484"/>
    </location>
</feature>
<dbReference type="InterPro" id="IPR016024">
    <property type="entry name" value="ARM-type_fold"/>
</dbReference>
<accession>A0A1J9QT00</accession>
<dbReference type="Proteomes" id="UP000182235">
    <property type="component" value="Unassembled WGS sequence"/>
</dbReference>
<dbReference type="Pfam" id="PF20416">
    <property type="entry name" value="UTP20"/>
    <property type="match status" value="1"/>
</dbReference>
<protein>
    <submittedName>
        <fullName evidence="5">Uncharacterized protein</fullName>
    </submittedName>
</protein>
<evidence type="ECO:0000259" key="2">
    <source>
        <dbReference type="Pfam" id="PF07539"/>
    </source>
</evidence>
<evidence type="ECO:0000259" key="4">
    <source>
        <dbReference type="Pfam" id="PF23099"/>
    </source>
</evidence>
<feature type="compositionally biased region" description="Basic and acidic residues" evidence="1">
    <location>
        <begin position="2608"/>
        <end position="2621"/>
    </location>
</feature>
<evidence type="ECO:0000259" key="3">
    <source>
        <dbReference type="Pfam" id="PF20416"/>
    </source>
</evidence>
<sequence>MATVNSGRRGKPPNRLKKGTITTKSHRFESFSQRVVKLKIDPIHRVRRASIGDDSDTDSDSYFRASLEHWMDLNLSENFTQFSQRVNRLCESLPQILHHEDRIMGLLAEYIGYRDELSMEPLLSLVAQFARDLGQRFERHFASTVTLVASVAATHSNIEVIEWSFTCLAWIFKFLSRLLVPDLRQLLGIMSPYLGKERQKHFVTRFAAESMSFLVRKAALVYYKNMEPLDRAVTFLFEDLANTDGARQISMYQQGLMSMFADAIKGVNGGIHSNGADILRCLINAAAVQDETQSTLATQVLSGIVINLVHHTSANTFNSLLDVICDHVESAKPNSNFATTKIHIRLIFISATTRKGSRVRNWTRVHQALATLLGRVVKSSNIPVDSVRYLLAAVVVALQTSPMDELLSFMRPIMELVSDERLRDYFVPFCSLFSTFGTERFQSVVLPYFQRFITSLWKDYESGLCQILPKLQAAHCITSQPNRSGSITCPSGWKDAIVERFSKHDPTAQDIALLHSYTKFPDAISLSSEPSILPQLAHCLHDQLKTAIGPSPNLESCQITFARGQGFLAYVRLATKLDSLDLHLWSMIVSKGPECSHCPVFLEATLAYITACPNYDQAPDADLELFATTLINNLSGPSHEIRLLSLKILQILVSRADDIDDAYVELAIEIEESELTLQAARSLSMKVRKLAIAYPAASSQRWLGRIIPNFCFGLLSKRLASLWDDACEAIKAICEVQNGEAIVAELAMRRLQEPSRLGTTANTPEEESAESHILTEFECFNVSNVEKTVSTVFLDAHNSNSMLEEDFKSAHSTEVHNSTSNRTQALKVLGTVPQVAEKRSRQFVPLFLTWAAHDDDYPTVSESKTSVIGPTDDSSSTSTWNLRDRKAMLDIFGKFINPKVLYKAPEVHQALLGLLGNGDTEIQKSALRAIFTWKAPAIQPYETNILNIVDDARFRDELSVFVNAGQETSAIKEDHRPDLFPILLRLLYGKIVARGGSRGGQGTQEGRRKTILRTISQLSESDFGHFVQISFGPLSDVRVLETDSRQGPLLDQEVIGVRKQYGLLKMVETMFETLKTKMSPFADRSMNVILYCLVRACRQLKDDISEDNQSSLIRNIRQTGVHCLDLVFSITPDYDWTSYMPLIFSEIISPRLENFAVETAQSVSGLLHLFHTWASSPGSALYFLHGDQLVVQRIVDCVVVESAREDVKTFVLNEILTNLISCANGETKDPMNLPDVTTTDLIRSKVLAPHVEYILTHVESLLRKQSSRQLTMAAIETLSKLAPFVQSSQETTKLISTAAFLLNEPADRVPPKAKSGLLRVMEHFLPLYDPRDQEDLNQRIFEVISSLFDYFKDNPNREVLSSVLFAFANHEVDLKDVAVLCADLNAISVKKLDELDFDRRLGAFSTINEQKYMQFTARQWRPLIFNLLYHVKDQEELAIRSSSSFGLRRFVESVVLKLDGDNGEYSVLLEKALLPALRNGVKHPAETVRAEFISIMGYFIAQNPNHPAVSDMVGLLAGGDEEASFFNNILHIQQHRRLRALRRLATEAGKGKIDSSNISSFFLPLIEHFVFDQAEDDSAHNLAAETITAIGILSEGLEWSQFRAIFRRYKGYVRSRPGIEKNVIRLLGQMTDGLSRAMNFCQAKEPTSGDGQLEDIEMEPVVKSTLSKTLPTEARISTELKTNFIPFLSEFVHQKDESEVHLRVPIAVITIKLLKLLPEEDMALLLPSVLLDLANVLRSRSQDARDMARKTLADVALILGPSYFGYILRELRSTLTRGYQLHVLSFTVHSILVITSDHFKPGDLDHNLDTLAAVVMDDIFGTVGQEKDAEEYVSKMKEVKSSKSYDSMELLAKISTIRHLSALINPVQALLREKLTATIIKKVDELLRRIGIGLLRNPGAESRDLLVFCYEVIKDSYKTESQQVQTQDRGNRARFIVNLLNPRNVMNRGSTSSYTYKLSRFGLDVLRSVLNKYHSLMTAANIAGFLPIIGDALLQSYEEVKLSAIRLLSTIIKTPLSELDRNSDVYIMEAIKIIKEAPNTNTEAAQAALKLISSILRERRNTKLKDSHLGYLLKRITADIEEPDRQGVAFNFIRAVMSRKFIVPEMYELVDNVAAMMVTNHTRSARDLARGVFIHFMVEYPQAKSRWAKQLGFLAKNLDYQHKEGRQSVMEAIHLLLSKTNGDPAQDIVGTFFVPVVMAMSNDDTVECREMAGVLLGDLFSRADSEQLKAMLFPLRSWLEQTRNQLLSVTGLQAIRVFFESDRNNKEGEVRFVTNLLPRIIAPALENREGEEWEVLYHSLQLFTKLCQLFPTVALSEDCAKIWPHVCESLFYPHTWIKSCAANLVGVWLADVAKGNAASSDASVPLIGPSGHKLEGSTMLDITRASLLCLKSATVSEDLATQTVRNLVFLGRCFCQNNLEFSKKKVEELVDDVSDDSDDEAKTDTATVSPASKSKPAIEFIFERTAAILRREPRTTRADSLISKTACMKLLAALCTHLDVTQITPCLQTILLPLLHLTDPSIPAPSSLDEQFQTTYKALVSSSQEILDLLQKKLGTTDFVTQMTIARESVKSRREGRRVKRRIEAVADPEKFGREKKRKNDRKREKRKERGTEYQDRRRGW</sequence>
<dbReference type="GO" id="GO:0032040">
    <property type="term" value="C:small-subunit processome"/>
    <property type="evidence" value="ECO:0007669"/>
    <property type="project" value="TreeGrafter"/>
</dbReference>
<dbReference type="OrthoDB" id="360653at2759"/>
<dbReference type="VEuPathDB" id="FungiDB:AJ78_01033"/>
<dbReference type="InterPro" id="IPR011430">
    <property type="entry name" value="UTP20_N"/>
</dbReference>